<evidence type="ECO:0000256" key="10">
    <source>
        <dbReference type="SAM" id="SignalP"/>
    </source>
</evidence>
<dbReference type="PANTHER" id="PTHR24240">
    <property type="entry name" value="OPSIN"/>
    <property type="match status" value="1"/>
</dbReference>
<evidence type="ECO:0000256" key="8">
    <source>
        <dbReference type="SAM" id="MobiDB-lite"/>
    </source>
</evidence>
<dbReference type="SUPFAM" id="SSF81321">
    <property type="entry name" value="Family A G protein-coupled receptor-like"/>
    <property type="match status" value="1"/>
</dbReference>
<feature type="domain" description="G-protein coupled receptors family 1 profile" evidence="11">
    <location>
        <begin position="151"/>
        <end position="433"/>
    </location>
</feature>
<dbReference type="GO" id="GO:0016020">
    <property type="term" value="C:membrane"/>
    <property type="evidence" value="ECO:0007669"/>
    <property type="project" value="UniProtKB-SubCell"/>
</dbReference>
<keyword evidence="5 9" id="KW-0472">Membrane</keyword>
<feature type="transmembrane region" description="Helical" evidence="9">
    <location>
        <begin position="414"/>
        <end position="434"/>
    </location>
</feature>
<comment type="caution">
    <text evidence="12">The sequence shown here is derived from an EMBL/GenBank/DDBJ whole genome shotgun (WGS) entry which is preliminary data.</text>
</comment>
<dbReference type="InterPro" id="IPR050125">
    <property type="entry name" value="GPCR_opsins"/>
</dbReference>
<evidence type="ECO:0000256" key="5">
    <source>
        <dbReference type="ARBA" id="ARBA00023136"/>
    </source>
</evidence>
<feature type="region of interest" description="Disordered" evidence="8">
    <location>
        <begin position="89"/>
        <end position="120"/>
    </location>
</feature>
<feature type="transmembrane region" description="Helical" evidence="9">
    <location>
        <begin position="299"/>
        <end position="324"/>
    </location>
</feature>
<accession>A0A8S4PKP0</accession>
<keyword evidence="2 9" id="KW-0812">Transmembrane</keyword>
<feature type="transmembrane region" description="Helical" evidence="9">
    <location>
        <begin position="211"/>
        <end position="235"/>
    </location>
</feature>
<name>A0A8S4PKP0_OWEFU</name>
<feature type="transmembrane region" description="Helical" evidence="9">
    <location>
        <begin position="135"/>
        <end position="156"/>
    </location>
</feature>
<organism evidence="12 13">
    <name type="scientific">Owenia fusiformis</name>
    <name type="common">Polychaete worm</name>
    <dbReference type="NCBI Taxonomy" id="6347"/>
    <lineage>
        <taxon>Eukaryota</taxon>
        <taxon>Metazoa</taxon>
        <taxon>Spiralia</taxon>
        <taxon>Lophotrochozoa</taxon>
        <taxon>Annelida</taxon>
        <taxon>Polychaeta</taxon>
        <taxon>Sedentaria</taxon>
        <taxon>Canalipalpata</taxon>
        <taxon>Sabellida</taxon>
        <taxon>Oweniida</taxon>
        <taxon>Oweniidae</taxon>
        <taxon>Owenia</taxon>
    </lineage>
</organism>
<keyword evidence="13" id="KW-1185">Reference proteome</keyword>
<dbReference type="InterPro" id="IPR017452">
    <property type="entry name" value="GPCR_Rhodpsn_7TM"/>
</dbReference>
<feature type="signal peptide" evidence="10">
    <location>
        <begin position="1"/>
        <end position="17"/>
    </location>
</feature>
<dbReference type="PRINTS" id="PR00237">
    <property type="entry name" value="GPCRRHODOPSN"/>
</dbReference>
<evidence type="ECO:0000256" key="3">
    <source>
        <dbReference type="ARBA" id="ARBA00022989"/>
    </source>
</evidence>
<evidence type="ECO:0000256" key="6">
    <source>
        <dbReference type="ARBA" id="ARBA00023170"/>
    </source>
</evidence>
<comment type="subcellular location">
    <subcellularLocation>
        <location evidence="1">Membrane</location>
        <topology evidence="1">Multi-pass membrane protein</topology>
    </subcellularLocation>
</comment>
<evidence type="ECO:0000313" key="12">
    <source>
        <dbReference type="EMBL" id="CAH1792118.1"/>
    </source>
</evidence>
<keyword evidence="7" id="KW-0807">Transducer</keyword>
<dbReference type="EMBL" id="CAIIXF020000008">
    <property type="protein sequence ID" value="CAH1792118.1"/>
    <property type="molecule type" value="Genomic_DNA"/>
</dbReference>
<keyword evidence="4" id="KW-0297">G-protein coupled receptor</keyword>
<keyword evidence="3 9" id="KW-1133">Transmembrane helix</keyword>
<evidence type="ECO:0000256" key="1">
    <source>
        <dbReference type="ARBA" id="ARBA00004141"/>
    </source>
</evidence>
<evidence type="ECO:0000256" key="9">
    <source>
        <dbReference type="SAM" id="Phobius"/>
    </source>
</evidence>
<reference evidence="12" key="1">
    <citation type="submission" date="2022-03" db="EMBL/GenBank/DDBJ databases">
        <authorList>
            <person name="Martin C."/>
        </authorList>
    </citation>
    <scope>NUCLEOTIDE SEQUENCE</scope>
</reference>
<evidence type="ECO:0000256" key="4">
    <source>
        <dbReference type="ARBA" id="ARBA00023040"/>
    </source>
</evidence>
<feature type="non-terminal residue" evidence="12">
    <location>
        <position position="1"/>
    </location>
</feature>
<feature type="chain" id="PRO_5035908213" description="G-protein coupled receptors family 1 profile domain-containing protein" evidence="10">
    <location>
        <begin position="18"/>
        <end position="459"/>
    </location>
</feature>
<dbReference type="InterPro" id="IPR000276">
    <property type="entry name" value="GPCR_Rhodpsn"/>
</dbReference>
<feature type="compositionally biased region" description="Polar residues" evidence="8">
    <location>
        <begin position="102"/>
        <end position="116"/>
    </location>
</feature>
<dbReference type="AlphaFoldDB" id="A0A8S4PKP0"/>
<dbReference type="PROSITE" id="PS50262">
    <property type="entry name" value="G_PROTEIN_RECEP_F1_2"/>
    <property type="match status" value="1"/>
</dbReference>
<keyword evidence="6" id="KW-0675">Receptor</keyword>
<dbReference type="GO" id="GO:0004930">
    <property type="term" value="F:G protein-coupled receptor activity"/>
    <property type="evidence" value="ECO:0007669"/>
    <property type="project" value="UniProtKB-KW"/>
</dbReference>
<feature type="transmembrane region" description="Helical" evidence="9">
    <location>
        <begin position="380"/>
        <end position="402"/>
    </location>
</feature>
<dbReference type="Pfam" id="PF00001">
    <property type="entry name" value="7tm_1"/>
    <property type="match status" value="1"/>
</dbReference>
<dbReference type="Proteomes" id="UP000749559">
    <property type="component" value="Unassembled WGS sequence"/>
</dbReference>
<dbReference type="Gene3D" id="1.20.1070.10">
    <property type="entry name" value="Rhodopsin 7-helix transmembrane proteins"/>
    <property type="match status" value="1"/>
</dbReference>
<feature type="transmembrane region" description="Helical" evidence="9">
    <location>
        <begin position="256"/>
        <end position="279"/>
    </location>
</feature>
<evidence type="ECO:0000313" key="13">
    <source>
        <dbReference type="Proteomes" id="UP000749559"/>
    </source>
</evidence>
<dbReference type="CDD" id="cd00637">
    <property type="entry name" value="7tm_classA_rhodopsin-like"/>
    <property type="match status" value="1"/>
</dbReference>
<evidence type="ECO:0000256" key="2">
    <source>
        <dbReference type="ARBA" id="ARBA00022692"/>
    </source>
</evidence>
<proteinExistence type="predicted"/>
<evidence type="ECO:0000256" key="7">
    <source>
        <dbReference type="ARBA" id="ARBA00023224"/>
    </source>
</evidence>
<protein>
    <recommendedName>
        <fullName evidence="11">G-protein coupled receptors family 1 profile domain-containing protein</fullName>
    </recommendedName>
</protein>
<sequence>ILQGYIQALLFTGLVMALSGTDPNVTSQNSSVLSNTDSELWTESAFVQSEVQTASDVATQTDALQNDSIMISPTDANALEPVTSSCVDKIGGNTTKQRDEQSNSQDAARNNDTTACSGDEDSAVESGSYVLTKKILLTAILGLASLAGILGNGVIITVLKMFVSKKPLYLLILNLSLIDIITSSFCLPLLIYTTFIEGVGMPLLMCQITGIINWGLFVTTLFTHSVVAFYCFMALQSHSTFHMWIMKLRVVSLLNVLTWLMGFGMVCIMPLLGLVSSGYNAALGYCVAMVTAVSPEMELIYKSLVLLVATGLNTIISLGFYIALFKTNTIQNETNVSQQFEPSPSLELSTNSTQVDIRSTHTVSSAIIGVQRRTLNTCKVMVIVFILLCISWIPFTTCQYLLEVFPDLPLLNDFSRIVSYLPLIVSAVNPFIYVKIPGIRNGITLMTHRSRRSTDIYMG</sequence>
<gene>
    <name evidence="12" type="ORF">OFUS_LOCUS17136</name>
</gene>
<feature type="transmembrane region" description="Helical" evidence="9">
    <location>
        <begin position="168"/>
        <end position="191"/>
    </location>
</feature>
<evidence type="ECO:0000259" key="11">
    <source>
        <dbReference type="PROSITE" id="PS50262"/>
    </source>
</evidence>
<keyword evidence="10" id="KW-0732">Signal</keyword>